<feature type="chain" id="PRO_5002433798" description="Immediate early response 3-interacting protein 1" evidence="1">
    <location>
        <begin position="21"/>
        <end position="58"/>
    </location>
</feature>
<name>A0A0E9UB67_ANGAN</name>
<protein>
    <recommendedName>
        <fullName evidence="3">Immediate early response 3-interacting protein 1</fullName>
    </recommendedName>
</protein>
<reference evidence="2" key="1">
    <citation type="submission" date="2014-11" db="EMBL/GenBank/DDBJ databases">
        <authorList>
            <person name="Amaro Gonzalez C."/>
        </authorList>
    </citation>
    <scope>NUCLEOTIDE SEQUENCE</scope>
</reference>
<sequence>MLAEALLLLLGNLYLDRIGARGAFPRRAIKRLRAIRNASVSMLLRRSTWTALVVIHFK</sequence>
<reference evidence="2" key="2">
    <citation type="journal article" date="2015" name="Fish Shellfish Immunol.">
        <title>Early steps in the European eel (Anguilla anguilla)-Vibrio vulnificus interaction in the gills: Role of the RtxA13 toxin.</title>
        <authorList>
            <person name="Callol A."/>
            <person name="Pajuelo D."/>
            <person name="Ebbesson L."/>
            <person name="Teles M."/>
            <person name="MacKenzie S."/>
            <person name="Amaro C."/>
        </authorList>
    </citation>
    <scope>NUCLEOTIDE SEQUENCE</scope>
</reference>
<dbReference type="EMBL" id="GBXM01045453">
    <property type="protein sequence ID" value="JAH63124.1"/>
    <property type="molecule type" value="Transcribed_RNA"/>
</dbReference>
<accession>A0A0E9UB67</accession>
<feature type="signal peptide" evidence="1">
    <location>
        <begin position="1"/>
        <end position="20"/>
    </location>
</feature>
<evidence type="ECO:0000313" key="2">
    <source>
        <dbReference type="EMBL" id="JAH63124.1"/>
    </source>
</evidence>
<evidence type="ECO:0000256" key="1">
    <source>
        <dbReference type="SAM" id="SignalP"/>
    </source>
</evidence>
<proteinExistence type="predicted"/>
<dbReference type="AlphaFoldDB" id="A0A0E9UB67"/>
<organism evidence="2">
    <name type="scientific">Anguilla anguilla</name>
    <name type="common">European freshwater eel</name>
    <name type="synonym">Muraena anguilla</name>
    <dbReference type="NCBI Taxonomy" id="7936"/>
    <lineage>
        <taxon>Eukaryota</taxon>
        <taxon>Metazoa</taxon>
        <taxon>Chordata</taxon>
        <taxon>Craniata</taxon>
        <taxon>Vertebrata</taxon>
        <taxon>Euteleostomi</taxon>
        <taxon>Actinopterygii</taxon>
        <taxon>Neopterygii</taxon>
        <taxon>Teleostei</taxon>
        <taxon>Anguilliformes</taxon>
        <taxon>Anguillidae</taxon>
        <taxon>Anguilla</taxon>
    </lineage>
</organism>
<evidence type="ECO:0008006" key="3">
    <source>
        <dbReference type="Google" id="ProtNLM"/>
    </source>
</evidence>
<keyword evidence="1" id="KW-0732">Signal</keyword>